<evidence type="ECO:0000313" key="2">
    <source>
        <dbReference type="EMBL" id="OLY81627.1"/>
    </source>
</evidence>
<dbReference type="PANTHER" id="PTHR45648:SF22">
    <property type="entry name" value="GDSL LIPASE_ACYLHYDROLASE FAMILY PROTEIN (AFU_ORTHOLOGUE AFUA_4G14700)"/>
    <property type="match status" value="1"/>
</dbReference>
<evidence type="ECO:0000256" key="1">
    <source>
        <dbReference type="ARBA" id="ARBA00022801"/>
    </source>
</evidence>
<dbReference type="InterPro" id="IPR051058">
    <property type="entry name" value="GDSL_Est/Lipase"/>
</dbReference>
<dbReference type="InterPro" id="IPR001087">
    <property type="entry name" value="GDSL"/>
</dbReference>
<name>A0A1R0GXK8_9FUNG</name>
<sequence>MYYIAPLLFGLAYGAIKEQHLVVFGDSLSDIGNIEQVNIDRPRWDGRFSNGPVYTEYLAEYTNRTMLNYAFGSAVSNNTFIKPLIDVPSVQEQIHSYEKVFKYMKIDSNDVAIIGVGSNDILIGIVTGKSDIKTFTEELVSNIMKSVMRVHALGYRKLVILGIPSLSVTPEVAILPNRIKRMFDQMVTETNKKIEQEIKNLVTRNQDSIDYIRMVNLFDIFHLVIEPNVTKALGISDYKHACYEIAFGKLISQCEYPDEHAFIDSVHPNTKLHALIGAVCAEILADPGFNITQLSVLESIKKYKIDQIKGEKGQLFPNKFFRTKSLPVKQYTATMAEANSKQILDRQIHNDEITNTTTKSSASKDMDKEVPLLATILLIFGCIY</sequence>
<organism evidence="2 3">
    <name type="scientific">Smittium mucronatum</name>
    <dbReference type="NCBI Taxonomy" id="133383"/>
    <lineage>
        <taxon>Eukaryota</taxon>
        <taxon>Fungi</taxon>
        <taxon>Fungi incertae sedis</taxon>
        <taxon>Zoopagomycota</taxon>
        <taxon>Kickxellomycotina</taxon>
        <taxon>Harpellomycetes</taxon>
        <taxon>Harpellales</taxon>
        <taxon>Legeriomycetaceae</taxon>
        <taxon>Smittium</taxon>
    </lineage>
</organism>
<comment type="caution">
    <text evidence="2">The sequence shown here is derived from an EMBL/GenBank/DDBJ whole genome shotgun (WGS) entry which is preliminary data.</text>
</comment>
<protein>
    <submittedName>
        <fullName evidence="2">GDSL esterase/lipase</fullName>
    </submittedName>
</protein>
<dbReference type="Proteomes" id="UP000187455">
    <property type="component" value="Unassembled WGS sequence"/>
</dbReference>
<keyword evidence="1" id="KW-0378">Hydrolase</keyword>
<dbReference type="EMBL" id="LSSL01002301">
    <property type="protein sequence ID" value="OLY81627.1"/>
    <property type="molecule type" value="Genomic_DNA"/>
</dbReference>
<accession>A0A1R0GXK8</accession>
<dbReference type="PANTHER" id="PTHR45648">
    <property type="entry name" value="GDSL LIPASE/ACYLHYDROLASE FAMILY PROTEIN (AFU_ORTHOLOGUE AFUA_4G14700)"/>
    <property type="match status" value="1"/>
</dbReference>
<gene>
    <name evidence="2" type="ORF">AYI68_g4267</name>
</gene>
<dbReference type="Pfam" id="PF00657">
    <property type="entry name" value="Lipase_GDSL"/>
    <property type="match status" value="1"/>
</dbReference>
<dbReference type="SUPFAM" id="SSF52266">
    <property type="entry name" value="SGNH hydrolase"/>
    <property type="match status" value="1"/>
</dbReference>
<keyword evidence="3" id="KW-1185">Reference proteome</keyword>
<dbReference type="OrthoDB" id="1600564at2759"/>
<reference evidence="2 3" key="1">
    <citation type="journal article" date="2016" name="Mol. Biol. Evol.">
        <title>Genome-Wide Survey of Gut Fungi (Harpellales) Reveals the First Horizontally Transferred Ubiquitin Gene from a Mosquito Host.</title>
        <authorList>
            <person name="Wang Y."/>
            <person name="White M.M."/>
            <person name="Kvist S."/>
            <person name="Moncalvo J.M."/>
        </authorList>
    </citation>
    <scope>NUCLEOTIDE SEQUENCE [LARGE SCALE GENOMIC DNA]</scope>
    <source>
        <strain evidence="2 3">ALG-7-W6</strain>
    </source>
</reference>
<dbReference type="CDD" id="cd01846">
    <property type="entry name" value="fatty_acyltransferase_like"/>
    <property type="match status" value="1"/>
</dbReference>
<dbReference type="STRING" id="133383.A0A1R0GXK8"/>
<dbReference type="AlphaFoldDB" id="A0A1R0GXK8"/>
<dbReference type="Gene3D" id="3.40.50.1110">
    <property type="entry name" value="SGNH hydrolase"/>
    <property type="match status" value="1"/>
</dbReference>
<dbReference type="GO" id="GO:0016788">
    <property type="term" value="F:hydrolase activity, acting on ester bonds"/>
    <property type="evidence" value="ECO:0007669"/>
    <property type="project" value="InterPro"/>
</dbReference>
<dbReference type="InterPro" id="IPR036514">
    <property type="entry name" value="SGNH_hydro_sf"/>
</dbReference>
<proteinExistence type="predicted"/>
<evidence type="ECO:0000313" key="3">
    <source>
        <dbReference type="Proteomes" id="UP000187455"/>
    </source>
</evidence>